<feature type="signal peptide" evidence="1">
    <location>
        <begin position="1"/>
        <end position="21"/>
    </location>
</feature>
<sequence length="121" mass="13932">MPRVALTLLLVMMSLGVPVLAATQMAWQFPDQYEYLLPRSELVTSFSCENRPYGYYADVDNDCKIYHICYPVKGFSGEIAKIQHYSFICNNDTIFDQRYLVCSQSENAFPCNEAPSLYKLF</sequence>
<feature type="domain" description="Chitin-binding type-2" evidence="2">
    <location>
        <begin position="45"/>
        <end position="113"/>
    </location>
</feature>
<dbReference type="AlphaFoldDB" id="A0AAE1Q9V2"/>
<dbReference type="PANTHER" id="PTHR22933:SF43">
    <property type="entry name" value="LP10131P"/>
    <property type="match status" value="1"/>
</dbReference>
<protein>
    <recommendedName>
        <fullName evidence="2">Chitin-binding type-2 domain-containing protein</fullName>
    </recommendedName>
</protein>
<feature type="chain" id="PRO_5042029910" description="Chitin-binding type-2 domain-containing protein" evidence="1">
    <location>
        <begin position="22"/>
        <end position="121"/>
    </location>
</feature>
<dbReference type="SUPFAM" id="SSF57625">
    <property type="entry name" value="Invertebrate chitin-binding proteins"/>
    <property type="match status" value="1"/>
</dbReference>
<keyword evidence="1" id="KW-0732">Signal</keyword>
<gene>
    <name evidence="3" type="ORF">Pmani_006761</name>
</gene>
<keyword evidence="4" id="KW-1185">Reference proteome</keyword>
<dbReference type="Proteomes" id="UP001292094">
    <property type="component" value="Unassembled WGS sequence"/>
</dbReference>
<evidence type="ECO:0000313" key="4">
    <source>
        <dbReference type="Proteomes" id="UP001292094"/>
    </source>
</evidence>
<dbReference type="Gene3D" id="2.170.140.10">
    <property type="entry name" value="Chitin binding domain"/>
    <property type="match status" value="1"/>
</dbReference>
<dbReference type="InterPro" id="IPR036508">
    <property type="entry name" value="Chitin-bd_dom_sf"/>
</dbReference>
<reference evidence="3" key="1">
    <citation type="submission" date="2023-11" db="EMBL/GenBank/DDBJ databases">
        <title>Genome assemblies of two species of porcelain crab, Petrolisthes cinctipes and Petrolisthes manimaculis (Anomura: Porcellanidae).</title>
        <authorList>
            <person name="Angst P."/>
        </authorList>
    </citation>
    <scope>NUCLEOTIDE SEQUENCE</scope>
    <source>
        <strain evidence="3">PB745_02</strain>
        <tissue evidence="3">Gill</tissue>
    </source>
</reference>
<organism evidence="3 4">
    <name type="scientific">Petrolisthes manimaculis</name>
    <dbReference type="NCBI Taxonomy" id="1843537"/>
    <lineage>
        <taxon>Eukaryota</taxon>
        <taxon>Metazoa</taxon>
        <taxon>Ecdysozoa</taxon>
        <taxon>Arthropoda</taxon>
        <taxon>Crustacea</taxon>
        <taxon>Multicrustacea</taxon>
        <taxon>Malacostraca</taxon>
        <taxon>Eumalacostraca</taxon>
        <taxon>Eucarida</taxon>
        <taxon>Decapoda</taxon>
        <taxon>Pleocyemata</taxon>
        <taxon>Anomura</taxon>
        <taxon>Galatheoidea</taxon>
        <taxon>Porcellanidae</taxon>
        <taxon>Petrolisthes</taxon>
    </lineage>
</organism>
<name>A0AAE1Q9V2_9EUCA</name>
<evidence type="ECO:0000256" key="1">
    <source>
        <dbReference type="SAM" id="SignalP"/>
    </source>
</evidence>
<accession>A0AAE1Q9V2</accession>
<evidence type="ECO:0000313" key="3">
    <source>
        <dbReference type="EMBL" id="KAK4322421.1"/>
    </source>
</evidence>
<comment type="caution">
    <text evidence="3">The sequence shown here is derived from an EMBL/GenBank/DDBJ whole genome shotgun (WGS) entry which is preliminary data.</text>
</comment>
<evidence type="ECO:0000259" key="2">
    <source>
        <dbReference type="PROSITE" id="PS50940"/>
    </source>
</evidence>
<dbReference type="PROSITE" id="PS50940">
    <property type="entry name" value="CHIT_BIND_II"/>
    <property type="match status" value="1"/>
</dbReference>
<dbReference type="InterPro" id="IPR002557">
    <property type="entry name" value="Chitin-bd_dom"/>
</dbReference>
<dbReference type="Pfam" id="PF01607">
    <property type="entry name" value="CBM_14"/>
    <property type="match status" value="1"/>
</dbReference>
<proteinExistence type="predicted"/>
<dbReference type="PANTHER" id="PTHR22933">
    <property type="entry name" value="FI18007P1-RELATED"/>
    <property type="match status" value="1"/>
</dbReference>
<dbReference type="GO" id="GO:0008061">
    <property type="term" value="F:chitin binding"/>
    <property type="evidence" value="ECO:0007669"/>
    <property type="project" value="InterPro"/>
</dbReference>
<dbReference type="EMBL" id="JAWZYT010000517">
    <property type="protein sequence ID" value="KAK4322421.1"/>
    <property type="molecule type" value="Genomic_DNA"/>
</dbReference>
<dbReference type="InterPro" id="IPR052976">
    <property type="entry name" value="Scoloptoxin-like"/>
</dbReference>
<dbReference type="GO" id="GO:0005576">
    <property type="term" value="C:extracellular region"/>
    <property type="evidence" value="ECO:0007669"/>
    <property type="project" value="InterPro"/>
</dbReference>